<name>A0ABN2VS16_9ACTN</name>
<feature type="transmembrane region" description="Helical" evidence="1">
    <location>
        <begin position="12"/>
        <end position="31"/>
    </location>
</feature>
<reference evidence="3 4" key="1">
    <citation type="journal article" date="2019" name="Int. J. Syst. Evol. Microbiol.">
        <title>The Global Catalogue of Microorganisms (GCM) 10K type strain sequencing project: providing services to taxonomists for standard genome sequencing and annotation.</title>
        <authorList>
            <consortium name="The Broad Institute Genomics Platform"/>
            <consortium name="The Broad Institute Genome Sequencing Center for Infectious Disease"/>
            <person name="Wu L."/>
            <person name="Ma J."/>
        </authorList>
    </citation>
    <scope>NUCLEOTIDE SEQUENCE [LARGE SCALE GENOMIC DNA]</scope>
    <source>
        <strain evidence="3 4">JCM 15749</strain>
    </source>
</reference>
<keyword evidence="4" id="KW-1185">Reference proteome</keyword>
<sequence>MNLYRPGGPRYVAYGCVVALVAMSVAVTLGLPEEIRTQVVLSQALTLYGTIALMCLVLHGIGRSYVRVDEREIEVLNGFRRHVLTWDQVKGFAFGKGAAWPTLVTHDDERVMLFGIQGRDDADEIVRDLVRRVP</sequence>
<evidence type="ECO:0000313" key="4">
    <source>
        <dbReference type="Proteomes" id="UP001501480"/>
    </source>
</evidence>
<comment type="caution">
    <text evidence="3">The sequence shown here is derived from an EMBL/GenBank/DDBJ whole genome shotgun (WGS) entry which is preliminary data.</text>
</comment>
<keyword evidence="1" id="KW-1133">Transmembrane helix</keyword>
<dbReference type="RefSeq" id="WP_344323472.1">
    <property type="nucleotide sequence ID" value="NZ_BAAAPY010000001.1"/>
</dbReference>
<evidence type="ECO:0000256" key="1">
    <source>
        <dbReference type="SAM" id="Phobius"/>
    </source>
</evidence>
<feature type="transmembrane region" description="Helical" evidence="1">
    <location>
        <begin position="43"/>
        <end position="61"/>
    </location>
</feature>
<evidence type="ECO:0000313" key="3">
    <source>
        <dbReference type="EMBL" id="GAA2069762.1"/>
    </source>
</evidence>
<accession>A0ABN2VS16</accession>
<protein>
    <recommendedName>
        <fullName evidence="2">Low molecular weight protein antigen 6 PH domain-containing protein</fullName>
    </recommendedName>
</protein>
<feature type="domain" description="Low molecular weight protein antigen 6 PH" evidence="2">
    <location>
        <begin position="63"/>
        <end position="131"/>
    </location>
</feature>
<dbReference type="Pfam" id="PF10756">
    <property type="entry name" value="bPH_6"/>
    <property type="match status" value="1"/>
</dbReference>
<dbReference type="InterPro" id="IPR019692">
    <property type="entry name" value="CFP-6_PH"/>
</dbReference>
<dbReference type="EMBL" id="BAAAPY010000001">
    <property type="protein sequence ID" value="GAA2069762.1"/>
    <property type="molecule type" value="Genomic_DNA"/>
</dbReference>
<gene>
    <name evidence="3" type="ORF">GCM10009821_03060</name>
</gene>
<evidence type="ECO:0000259" key="2">
    <source>
        <dbReference type="Pfam" id="PF10756"/>
    </source>
</evidence>
<keyword evidence="1" id="KW-0472">Membrane</keyword>
<proteinExistence type="predicted"/>
<dbReference type="Proteomes" id="UP001501480">
    <property type="component" value="Unassembled WGS sequence"/>
</dbReference>
<keyword evidence="1" id="KW-0812">Transmembrane</keyword>
<organism evidence="3 4">
    <name type="scientific">Aeromicrobium halocynthiae</name>
    <dbReference type="NCBI Taxonomy" id="560557"/>
    <lineage>
        <taxon>Bacteria</taxon>
        <taxon>Bacillati</taxon>
        <taxon>Actinomycetota</taxon>
        <taxon>Actinomycetes</taxon>
        <taxon>Propionibacteriales</taxon>
        <taxon>Nocardioidaceae</taxon>
        <taxon>Aeromicrobium</taxon>
    </lineage>
</organism>